<evidence type="ECO:0000313" key="3">
    <source>
        <dbReference type="Proteomes" id="UP001548832"/>
    </source>
</evidence>
<keyword evidence="3" id="KW-1185">Reference proteome</keyword>
<dbReference type="InterPro" id="IPR026390">
    <property type="entry name" value="LegB-like"/>
</dbReference>
<dbReference type="InterPro" id="IPR036291">
    <property type="entry name" value="NAD(P)-bd_dom_sf"/>
</dbReference>
<proteinExistence type="predicted"/>
<dbReference type="RefSeq" id="WP_354464414.1">
    <property type="nucleotide sequence ID" value="NZ_JBEWSZ010000008.1"/>
</dbReference>
<name>A0ABV2DQ68_9HYPH</name>
<dbReference type="SUPFAM" id="SSF51735">
    <property type="entry name" value="NAD(P)-binding Rossmann-fold domains"/>
    <property type="match status" value="1"/>
</dbReference>
<accession>A0ABV2DQ68</accession>
<comment type="caution">
    <text evidence="2">The sequence shown here is derived from an EMBL/GenBank/DDBJ whole genome shotgun (WGS) entry which is preliminary data.</text>
</comment>
<dbReference type="InterPro" id="IPR045869">
    <property type="entry name" value="Arna-like_SDR_e"/>
</dbReference>
<dbReference type="Pfam" id="PF16363">
    <property type="entry name" value="GDP_Man_Dehyd"/>
    <property type="match status" value="1"/>
</dbReference>
<feature type="domain" description="NAD(P)-binding" evidence="1">
    <location>
        <begin position="15"/>
        <end position="310"/>
    </location>
</feature>
<dbReference type="EMBL" id="JBEWSZ010000008">
    <property type="protein sequence ID" value="MET2832187.1"/>
    <property type="molecule type" value="Genomic_DNA"/>
</dbReference>
<dbReference type="PROSITE" id="PS00061">
    <property type="entry name" value="ADH_SHORT"/>
    <property type="match status" value="1"/>
</dbReference>
<dbReference type="PANTHER" id="PTHR43000">
    <property type="entry name" value="DTDP-D-GLUCOSE 4,6-DEHYDRATASE-RELATED"/>
    <property type="match status" value="1"/>
</dbReference>
<gene>
    <name evidence="2" type="ORF">ABVQ20_35100</name>
</gene>
<evidence type="ECO:0000313" key="2">
    <source>
        <dbReference type="EMBL" id="MET2832187.1"/>
    </source>
</evidence>
<sequence>MRIDDILTISGKRVLVTGADGFIGSHLTEELVRQGANVRALTIYNSLGTKGWLDHAARDIREAIDYRPGDIRDPFFVNTITKDIDVVFHLAALIAIPYSYVAPQAYLETNVGGTANVVEAARSNSVERCIVTSTSEVYGTARAVPITEDHPLQAQSPYSASKIGADMIALSYHKSFDTPVSVVRPFNTYGPRQSARAVLPTIITQIAAGITSIKLGDTRPTRDFNYVKDTVSGFIALAKSAKSIGHVTNLASNYEISVGEAVKLIAHKMGVEITIEIDAARLRPEASEVERLWGDNGLALTRAGWRPIYGGLDGFERGLEETIAWFRDPANLALYNPGRYEV</sequence>
<protein>
    <submittedName>
        <fullName evidence="2">NAD-dependent 4,6-dehydratase LegB</fullName>
    </submittedName>
</protein>
<dbReference type="InterPro" id="IPR020904">
    <property type="entry name" value="Sc_DH/Rdtase_CS"/>
</dbReference>
<dbReference type="Gene3D" id="3.40.50.720">
    <property type="entry name" value="NAD(P)-binding Rossmann-like Domain"/>
    <property type="match status" value="1"/>
</dbReference>
<dbReference type="InterPro" id="IPR016040">
    <property type="entry name" value="NAD(P)-bd_dom"/>
</dbReference>
<organism evidence="2 3">
    <name type="scientific">Mesorhizobium shangrilense</name>
    <dbReference type="NCBI Taxonomy" id="460060"/>
    <lineage>
        <taxon>Bacteria</taxon>
        <taxon>Pseudomonadati</taxon>
        <taxon>Pseudomonadota</taxon>
        <taxon>Alphaproteobacteria</taxon>
        <taxon>Hyphomicrobiales</taxon>
        <taxon>Phyllobacteriaceae</taxon>
        <taxon>Mesorhizobium</taxon>
    </lineage>
</organism>
<dbReference type="Proteomes" id="UP001548832">
    <property type="component" value="Unassembled WGS sequence"/>
</dbReference>
<dbReference type="NCBIfam" id="TIGR04180">
    <property type="entry name" value="EDH_00030"/>
    <property type="match status" value="1"/>
</dbReference>
<dbReference type="CDD" id="cd05257">
    <property type="entry name" value="Arna_like_SDR_e"/>
    <property type="match status" value="1"/>
</dbReference>
<evidence type="ECO:0000259" key="1">
    <source>
        <dbReference type="Pfam" id="PF16363"/>
    </source>
</evidence>
<reference evidence="2 3" key="1">
    <citation type="submission" date="2024-06" db="EMBL/GenBank/DDBJ databases">
        <authorList>
            <person name="Kim D.-U."/>
        </authorList>
    </citation>
    <scope>NUCLEOTIDE SEQUENCE [LARGE SCALE GENOMIC DNA]</scope>
    <source>
        <strain evidence="2 3">KACC15460</strain>
    </source>
</reference>